<protein>
    <recommendedName>
        <fullName evidence="4">cysteine desulfurase</fullName>
        <ecNumber evidence="4">2.8.1.7</ecNumber>
    </recommendedName>
</protein>
<dbReference type="HOGENOM" id="CLU_003433_0_1_7"/>
<dbReference type="GO" id="GO:0051536">
    <property type="term" value="F:iron-sulfur cluster binding"/>
    <property type="evidence" value="ECO:0007669"/>
    <property type="project" value="UniProtKB-KW"/>
</dbReference>
<keyword evidence="5 13" id="KW-0808">Transferase</keyword>
<reference evidence="13 14" key="1">
    <citation type="submission" date="2007-05" db="EMBL/GenBank/DDBJ databases">
        <title>Complete sequence of Geobacter uraniireducens Rf4.</title>
        <authorList>
            <consortium name="US DOE Joint Genome Institute"/>
            <person name="Copeland A."/>
            <person name="Lucas S."/>
            <person name="Lapidus A."/>
            <person name="Barry K."/>
            <person name="Detter J.C."/>
            <person name="Glavina del Rio T."/>
            <person name="Hammon N."/>
            <person name="Israni S."/>
            <person name="Dalin E."/>
            <person name="Tice H."/>
            <person name="Pitluck S."/>
            <person name="Chertkov O."/>
            <person name="Brettin T."/>
            <person name="Bruce D."/>
            <person name="Han C."/>
            <person name="Schmutz J."/>
            <person name="Larimer F."/>
            <person name="Land M."/>
            <person name="Hauser L."/>
            <person name="Kyrpides N."/>
            <person name="Mikhailova N."/>
            <person name="Shelobolina E."/>
            <person name="Aklujkar M."/>
            <person name="Lovley D."/>
            <person name="Richardson P."/>
        </authorList>
    </citation>
    <scope>NUCLEOTIDE SEQUENCE [LARGE SCALE GENOMIC DNA]</scope>
    <source>
        <strain evidence="13 14">Rf4</strain>
    </source>
</reference>
<dbReference type="EMBL" id="CP000698">
    <property type="protein sequence ID" value="ABQ26650.1"/>
    <property type="molecule type" value="Genomic_DNA"/>
</dbReference>
<evidence type="ECO:0000256" key="5">
    <source>
        <dbReference type="ARBA" id="ARBA00022679"/>
    </source>
</evidence>
<dbReference type="OrthoDB" id="9808002at2"/>
<dbReference type="GO" id="GO:0046872">
    <property type="term" value="F:metal ion binding"/>
    <property type="evidence" value="ECO:0007669"/>
    <property type="project" value="UniProtKB-KW"/>
</dbReference>
<dbReference type="InterPro" id="IPR017644">
    <property type="entry name" value="Cysteine_desulfurase_DndA"/>
</dbReference>
<proteinExistence type="inferred from homology"/>
<sequence length="377" mass="40791">MGTIYLDCNATTPLDAEVREVMLRYLTEDFGNEGSRTHEFGARAKQAVQKARDQVAAVVSAKRDEVIFTSGATESNNLAILGLRAAGEEQGKKHVITTAIEHKAVLEPCDALERAGFAVTRVPVGAGGVVELEAIKAALRPDTLLVSVMQTNNETGIRQPLDDIAEILKNHPAYFHTDAAQGFGKDLELLRNLRIDLISISGHKIYAPKGIGALVMRRRGYERILLQPLVYGGGQERGLRPGTLPVALIAALGTAAEIAVRDNEKRREACRCMRENALKALSPLEPKLTGEQSLAMDHVLNLAFPGLDSEALIVALKDLIAISNGSACTSSNYTPSHVLKAMGMSDDEANACVRLSWCHMTTEIDWDAVACRISSLR</sequence>
<dbReference type="Proteomes" id="UP000006695">
    <property type="component" value="Chromosome"/>
</dbReference>
<dbReference type="Gene3D" id="3.40.640.10">
    <property type="entry name" value="Type I PLP-dependent aspartate aminotransferase-like (Major domain)"/>
    <property type="match status" value="1"/>
</dbReference>
<dbReference type="REBASE" id="330796">
    <property type="entry name" value="M.GurRDndAP"/>
</dbReference>
<dbReference type="InterPro" id="IPR016454">
    <property type="entry name" value="Cysteine_dSase"/>
</dbReference>
<comment type="cofactor">
    <cofactor evidence="1 11">
        <name>pyridoxal 5'-phosphate</name>
        <dbReference type="ChEBI" id="CHEBI:597326"/>
    </cofactor>
</comment>
<evidence type="ECO:0000256" key="11">
    <source>
        <dbReference type="RuleBase" id="RU004504"/>
    </source>
</evidence>
<evidence type="ECO:0000256" key="6">
    <source>
        <dbReference type="ARBA" id="ARBA00022723"/>
    </source>
</evidence>
<gene>
    <name evidence="13" type="ordered locus">Gura_2472</name>
</gene>
<evidence type="ECO:0000313" key="14">
    <source>
        <dbReference type="Proteomes" id="UP000006695"/>
    </source>
</evidence>
<keyword evidence="13" id="KW-0032">Aminotransferase</keyword>
<dbReference type="PANTHER" id="PTHR11601">
    <property type="entry name" value="CYSTEINE DESULFURYLASE FAMILY MEMBER"/>
    <property type="match status" value="1"/>
</dbReference>
<feature type="domain" description="Aminotransferase class V" evidence="12">
    <location>
        <begin position="4"/>
        <end position="367"/>
    </location>
</feature>
<evidence type="ECO:0000256" key="10">
    <source>
        <dbReference type="ARBA" id="ARBA00050776"/>
    </source>
</evidence>
<accession>A5G4D2</accession>
<dbReference type="Gene3D" id="3.90.1150.10">
    <property type="entry name" value="Aspartate Aminotransferase, domain 1"/>
    <property type="match status" value="1"/>
</dbReference>
<dbReference type="STRING" id="351605.Gura_2472"/>
<evidence type="ECO:0000259" key="12">
    <source>
        <dbReference type="Pfam" id="PF00266"/>
    </source>
</evidence>
<dbReference type="InterPro" id="IPR015421">
    <property type="entry name" value="PyrdxlP-dep_Trfase_major"/>
</dbReference>
<keyword evidence="7" id="KW-0663">Pyridoxal phosphate</keyword>
<keyword evidence="6" id="KW-0479">Metal-binding</keyword>
<organism evidence="13 14">
    <name type="scientific">Geotalea uraniireducens (strain Rf4)</name>
    <name type="common">Geobacter uraniireducens</name>
    <dbReference type="NCBI Taxonomy" id="351605"/>
    <lineage>
        <taxon>Bacteria</taxon>
        <taxon>Pseudomonadati</taxon>
        <taxon>Thermodesulfobacteriota</taxon>
        <taxon>Desulfuromonadia</taxon>
        <taxon>Geobacterales</taxon>
        <taxon>Geobacteraceae</taxon>
        <taxon>Geotalea</taxon>
    </lineage>
</organism>
<evidence type="ECO:0000256" key="7">
    <source>
        <dbReference type="ARBA" id="ARBA00022898"/>
    </source>
</evidence>
<evidence type="ECO:0000256" key="3">
    <source>
        <dbReference type="ARBA" id="ARBA00006490"/>
    </source>
</evidence>
<dbReference type="GO" id="GO:0031071">
    <property type="term" value="F:cysteine desulfurase activity"/>
    <property type="evidence" value="ECO:0007669"/>
    <property type="project" value="UniProtKB-EC"/>
</dbReference>
<dbReference type="GO" id="GO:0008483">
    <property type="term" value="F:transaminase activity"/>
    <property type="evidence" value="ECO:0007669"/>
    <property type="project" value="UniProtKB-KW"/>
</dbReference>
<comment type="catalytic activity">
    <reaction evidence="10">
        <text>(sulfur carrier)-H + L-cysteine = (sulfur carrier)-SH + L-alanine</text>
        <dbReference type="Rhea" id="RHEA:43892"/>
        <dbReference type="Rhea" id="RHEA-COMP:14737"/>
        <dbReference type="Rhea" id="RHEA-COMP:14739"/>
        <dbReference type="ChEBI" id="CHEBI:29917"/>
        <dbReference type="ChEBI" id="CHEBI:35235"/>
        <dbReference type="ChEBI" id="CHEBI:57972"/>
        <dbReference type="ChEBI" id="CHEBI:64428"/>
        <dbReference type="EC" id="2.8.1.7"/>
    </reaction>
</comment>
<dbReference type="Pfam" id="PF00266">
    <property type="entry name" value="Aminotran_5"/>
    <property type="match status" value="1"/>
</dbReference>
<dbReference type="RefSeq" id="WP_011939338.1">
    <property type="nucleotide sequence ID" value="NC_009483.1"/>
</dbReference>
<dbReference type="AlphaFoldDB" id="A5G4D2"/>
<evidence type="ECO:0000256" key="4">
    <source>
        <dbReference type="ARBA" id="ARBA00012239"/>
    </source>
</evidence>
<evidence type="ECO:0000256" key="8">
    <source>
        <dbReference type="ARBA" id="ARBA00023004"/>
    </source>
</evidence>
<dbReference type="NCBIfam" id="TIGR03235">
    <property type="entry name" value="DNA_S_dndA"/>
    <property type="match status" value="1"/>
</dbReference>
<evidence type="ECO:0000256" key="9">
    <source>
        <dbReference type="ARBA" id="ARBA00023014"/>
    </source>
</evidence>
<dbReference type="InterPro" id="IPR015422">
    <property type="entry name" value="PyrdxlP-dep_Trfase_small"/>
</dbReference>
<dbReference type="PROSITE" id="PS00595">
    <property type="entry name" value="AA_TRANSFER_CLASS_5"/>
    <property type="match status" value="1"/>
</dbReference>
<keyword evidence="14" id="KW-1185">Reference proteome</keyword>
<dbReference type="Gene3D" id="1.10.260.50">
    <property type="match status" value="1"/>
</dbReference>
<evidence type="ECO:0000256" key="2">
    <source>
        <dbReference type="ARBA" id="ARBA00003120"/>
    </source>
</evidence>
<dbReference type="InterPro" id="IPR020578">
    <property type="entry name" value="Aminotrans_V_PyrdxlP_BS"/>
</dbReference>
<dbReference type="InterPro" id="IPR015424">
    <property type="entry name" value="PyrdxlP-dep_Trfase"/>
</dbReference>
<dbReference type="KEGG" id="gur:Gura_2472"/>
<dbReference type="PIRSF" id="PIRSF005572">
    <property type="entry name" value="NifS"/>
    <property type="match status" value="1"/>
</dbReference>
<keyword evidence="8" id="KW-0408">Iron</keyword>
<evidence type="ECO:0000313" key="13">
    <source>
        <dbReference type="EMBL" id="ABQ26650.1"/>
    </source>
</evidence>
<comment type="similarity">
    <text evidence="3">Belongs to the class-V pyridoxal-phosphate-dependent aminotransferase family. NifS/IscS subfamily.</text>
</comment>
<dbReference type="EC" id="2.8.1.7" evidence="4"/>
<keyword evidence="9" id="KW-0411">Iron-sulfur</keyword>
<dbReference type="PANTHER" id="PTHR11601:SF34">
    <property type="entry name" value="CYSTEINE DESULFURASE"/>
    <property type="match status" value="1"/>
</dbReference>
<dbReference type="SUPFAM" id="SSF53383">
    <property type="entry name" value="PLP-dependent transferases"/>
    <property type="match status" value="1"/>
</dbReference>
<name>A5G4D2_GEOUR</name>
<dbReference type="FunFam" id="3.40.640.10:FF:000084">
    <property type="entry name" value="IscS-like cysteine desulfurase"/>
    <property type="match status" value="1"/>
</dbReference>
<dbReference type="InterPro" id="IPR000192">
    <property type="entry name" value="Aminotrans_V_dom"/>
</dbReference>
<comment type="function">
    <text evidence="2">Catalyzes the removal of elemental sulfur atoms from cysteine to produce alanine. Seems to participate in the biosynthesis of the nitrogenase metalloclusters by providing the inorganic sulfur required for the Fe-S core formation.</text>
</comment>
<evidence type="ECO:0000256" key="1">
    <source>
        <dbReference type="ARBA" id="ARBA00001933"/>
    </source>
</evidence>